<organism evidence="1 2">
    <name type="scientific">Lactiplantibacillus mudanjiangensis</name>
    <dbReference type="NCBI Taxonomy" id="1296538"/>
    <lineage>
        <taxon>Bacteria</taxon>
        <taxon>Bacillati</taxon>
        <taxon>Bacillota</taxon>
        <taxon>Bacilli</taxon>
        <taxon>Lactobacillales</taxon>
        <taxon>Lactobacillaceae</taxon>
        <taxon>Lactiplantibacillus</taxon>
    </lineage>
</organism>
<dbReference type="Proteomes" id="UP000289996">
    <property type="component" value="Unassembled WGS sequence"/>
</dbReference>
<accession>A0A660E2Z2</accession>
<reference evidence="1 2" key="1">
    <citation type="submission" date="2018-11" db="EMBL/GenBank/DDBJ databases">
        <authorList>
            <person name="Wuyts S."/>
        </authorList>
    </citation>
    <scope>NUCLEOTIDE SEQUENCE [LARGE SCALE GENOMIC DNA]</scope>
    <source>
        <strain evidence="1">Lactobacillus mudanjiangensis AMBF249</strain>
    </source>
</reference>
<evidence type="ECO:0000313" key="1">
    <source>
        <dbReference type="EMBL" id="VDG29041.1"/>
    </source>
</evidence>
<gene>
    <name evidence="1" type="ORF">MUDAN_MDHGFNIF_00724</name>
</gene>
<dbReference type="EMBL" id="UYIG01000130">
    <property type="protein sequence ID" value="VDG29041.1"/>
    <property type="molecule type" value="Genomic_DNA"/>
</dbReference>
<protein>
    <submittedName>
        <fullName evidence="1">Uncharacterized protein</fullName>
    </submittedName>
</protein>
<keyword evidence="2" id="KW-1185">Reference proteome</keyword>
<evidence type="ECO:0000313" key="2">
    <source>
        <dbReference type="Proteomes" id="UP000289996"/>
    </source>
</evidence>
<proteinExistence type="predicted"/>
<name>A0A660E2Z2_9LACO</name>
<sequence>MAPAVKTALVRGIFPGLRCGRLLRLVVWARLKSEVEARILAGAGPTAGRITG</sequence>
<dbReference type="AlphaFoldDB" id="A0A660E2Z2"/>